<accession>A0A9P3PA42</accession>
<organism evidence="1 2">
    <name type="scientific">Klebsiella variicola</name>
    <dbReference type="NCBI Taxonomy" id="244366"/>
    <lineage>
        <taxon>Bacteria</taxon>
        <taxon>Pseudomonadati</taxon>
        <taxon>Pseudomonadota</taxon>
        <taxon>Gammaproteobacteria</taxon>
        <taxon>Enterobacterales</taxon>
        <taxon>Enterobacteriaceae</taxon>
        <taxon>Klebsiella/Raoultella group</taxon>
        <taxon>Klebsiella</taxon>
        <taxon>Klebsiella pneumoniae complex</taxon>
    </lineage>
</organism>
<comment type="caution">
    <text evidence="1">The sequence shown here is derived from an EMBL/GenBank/DDBJ whole genome shotgun (WGS) entry which is preliminary data.</text>
</comment>
<proteinExistence type="predicted"/>
<protein>
    <submittedName>
        <fullName evidence="1">Uncharacterized protein</fullName>
    </submittedName>
</protein>
<evidence type="ECO:0000313" key="2">
    <source>
        <dbReference type="Proteomes" id="UP001060507"/>
    </source>
</evidence>
<gene>
    <name evidence="1" type="ORF">NUKP37_39640</name>
</gene>
<dbReference type="EMBL" id="BQTA01000014">
    <property type="protein sequence ID" value="GKJ99387.1"/>
    <property type="molecule type" value="Genomic_DNA"/>
</dbReference>
<sequence>MPAEFTGEGGKIGIRANLFEKVTQPCQQFHFNPCCVVAAHGFGVCRHKPFTRLLIRILII</sequence>
<evidence type="ECO:0000313" key="1">
    <source>
        <dbReference type="EMBL" id="GKJ99387.1"/>
    </source>
</evidence>
<dbReference type="AlphaFoldDB" id="A0A9P3PA42"/>
<dbReference type="Proteomes" id="UP001060507">
    <property type="component" value="Unassembled WGS sequence"/>
</dbReference>
<name>A0A9P3PA42_KLEVA</name>
<reference evidence="1" key="1">
    <citation type="journal article" date="2022" name="J. Appl. Microbiol.">
        <title>PCR-based ORF typing of Klebsiella pneumoniae for rapid identification of global clones and transmission events.</title>
        <authorList>
            <person name="Nonogaki R."/>
            <person name="Iijima A."/>
            <person name="Kawamura K."/>
            <person name="Kayama S."/>
            <person name="Sugai M."/>
            <person name="Yagi T."/>
            <person name="Arakawa Y."/>
            <person name="Doi Y."/>
            <person name="Suzuki M."/>
        </authorList>
    </citation>
    <scope>NUCLEOTIDE SEQUENCE</scope>
    <source>
        <strain evidence="1">NUKP-37</strain>
    </source>
</reference>